<evidence type="ECO:0000256" key="3">
    <source>
        <dbReference type="ARBA" id="ARBA00022606"/>
    </source>
</evidence>
<evidence type="ECO:0000256" key="5">
    <source>
        <dbReference type="ARBA" id="ARBA00022725"/>
    </source>
</evidence>
<dbReference type="GO" id="GO:0004984">
    <property type="term" value="F:olfactory receptor activity"/>
    <property type="evidence" value="ECO:0007669"/>
    <property type="project" value="InterPro"/>
</dbReference>
<evidence type="ECO:0000256" key="8">
    <source>
        <dbReference type="ARBA" id="ARBA00023170"/>
    </source>
</evidence>
<comment type="similarity">
    <text evidence="10">Belongs to the insect chemoreceptor superfamily. Heteromeric odorant receptor channel (TC 1.A.69) family.</text>
</comment>
<comment type="caution">
    <text evidence="10">Lacks conserved residue(s) required for the propagation of feature annotation.</text>
</comment>
<evidence type="ECO:0000256" key="10">
    <source>
        <dbReference type="RuleBase" id="RU351113"/>
    </source>
</evidence>
<organism evidence="11">
    <name type="scientific">Zeugodacus tau</name>
    <name type="common">Fruit fly</name>
    <name type="synonym">Bactrocera tau</name>
    <dbReference type="NCBI Taxonomy" id="137263"/>
    <lineage>
        <taxon>Eukaryota</taxon>
        <taxon>Metazoa</taxon>
        <taxon>Ecdysozoa</taxon>
        <taxon>Arthropoda</taxon>
        <taxon>Hexapoda</taxon>
        <taxon>Insecta</taxon>
        <taxon>Pterygota</taxon>
        <taxon>Neoptera</taxon>
        <taxon>Endopterygota</taxon>
        <taxon>Diptera</taxon>
        <taxon>Brachycera</taxon>
        <taxon>Muscomorpha</taxon>
        <taxon>Tephritoidea</taxon>
        <taxon>Tephritidae</taxon>
        <taxon>Zeugodacus</taxon>
        <taxon>Zeugodacus</taxon>
    </lineage>
</organism>
<evidence type="ECO:0000256" key="9">
    <source>
        <dbReference type="ARBA" id="ARBA00023224"/>
    </source>
</evidence>
<feature type="transmembrane region" description="Helical" evidence="10">
    <location>
        <begin position="279"/>
        <end position="299"/>
    </location>
</feature>
<sequence>MEKYKNLPLYSVNVKIFLQLGLIGPSTSTRQILLALVPVSTYLGQILNLFKTSGGDIGVTGMNFYMMAQTTHCLVRFLMVVRNNERFVRFLQCIDRWYKDIEQNSDPEVVHMLQDVTTHAQKLTRIGFYTVTIGALCSYIYPFSFEERKFILDIHYLFFDAKQSPFYEFFFLLQALVFVPTFVFVYLPFSNLLLISLKFGEVILMDLCVKLRNISNQDEVTQLREFKECIWYHERIITFRNDLEYLVSIDGFFHVALFSLMLCMLLFFLSLVHDFRQILSALAFISFNFYVIGITYYYANNFSNESLKIANAAYDTPWYEGNSELRKCVQIMIARSQRPLELKSGGLYPMTLENFQAILRMSYSYFSMLQGFSQQ</sequence>
<comment type="subcellular location">
    <subcellularLocation>
        <location evidence="1 10">Cell membrane</location>
        <topology evidence="1 10">Multi-pass membrane protein</topology>
    </subcellularLocation>
</comment>
<dbReference type="PANTHER" id="PTHR21137:SF3">
    <property type="entry name" value="ODORANT RECEPTOR 30A-RELATED"/>
    <property type="match status" value="1"/>
</dbReference>
<feature type="transmembrane region" description="Helical" evidence="10">
    <location>
        <begin position="166"/>
        <end position="189"/>
    </location>
</feature>
<feature type="transmembrane region" description="Helical" evidence="10">
    <location>
        <begin position="251"/>
        <end position="272"/>
    </location>
</feature>
<dbReference type="EMBL" id="MT474765">
    <property type="protein sequence ID" value="QKN21477.1"/>
    <property type="molecule type" value="mRNA"/>
</dbReference>
<dbReference type="PANTHER" id="PTHR21137">
    <property type="entry name" value="ODORANT RECEPTOR"/>
    <property type="match status" value="1"/>
</dbReference>
<evidence type="ECO:0000256" key="2">
    <source>
        <dbReference type="ARBA" id="ARBA00022475"/>
    </source>
</evidence>
<evidence type="ECO:0000256" key="7">
    <source>
        <dbReference type="ARBA" id="ARBA00023136"/>
    </source>
</evidence>
<reference evidence="11" key="1">
    <citation type="journal article" date="2020" name="Mol. Phylogenet. Evol.">
        <title>Analyses of chemosensory genes provide insight into the evolution of behavioral differences to phytochemicals in Bactrocera species.</title>
        <authorList>
            <person name="Wu Z."/>
            <person name="Cui Y."/>
            <person name="Ma J."/>
            <person name="Qu M."/>
            <person name="Lin J."/>
        </authorList>
    </citation>
    <scope>NUCLEOTIDE SEQUENCE</scope>
</reference>
<evidence type="ECO:0000256" key="6">
    <source>
        <dbReference type="ARBA" id="ARBA00022989"/>
    </source>
</evidence>
<dbReference type="InterPro" id="IPR004117">
    <property type="entry name" value="7tm6_olfct_rcpt"/>
</dbReference>
<protein>
    <recommendedName>
        <fullName evidence="10">Odorant receptor</fullName>
    </recommendedName>
</protein>
<evidence type="ECO:0000256" key="4">
    <source>
        <dbReference type="ARBA" id="ARBA00022692"/>
    </source>
</evidence>
<proteinExistence type="evidence at transcript level"/>
<dbReference type="AlphaFoldDB" id="A0A6M9U051"/>
<dbReference type="Pfam" id="PF02949">
    <property type="entry name" value="7tm_6"/>
    <property type="match status" value="1"/>
</dbReference>
<gene>
    <name evidence="11" type="primary">OR43a.3</name>
</gene>
<name>A0A6M9U051_ZEUTA</name>
<keyword evidence="9 10" id="KW-0807">Transducer</keyword>
<evidence type="ECO:0000313" key="11">
    <source>
        <dbReference type="EMBL" id="QKN21477.1"/>
    </source>
</evidence>
<dbReference type="GO" id="GO:0007165">
    <property type="term" value="P:signal transduction"/>
    <property type="evidence" value="ECO:0007669"/>
    <property type="project" value="UniProtKB-KW"/>
</dbReference>
<keyword evidence="7 10" id="KW-0472">Membrane</keyword>
<dbReference type="GO" id="GO:0005886">
    <property type="term" value="C:plasma membrane"/>
    <property type="evidence" value="ECO:0007669"/>
    <property type="project" value="UniProtKB-SubCell"/>
</dbReference>
<feature type="transmembrane region" description="Helical" evidence="10">
    <location>
        <begin position="126"/>
        <end position="145"/>
    </location>
</feature>
<keyword evidence="8 10" id="KW-0675">Receptor</keyword>
<keyword evidence="5 10" id="KW-0552">Olfaction</keyword>
<dbReference type="GO" id="GO:0005549">
    <property type="term" value="F:odorant binding"/>
    <property type="evidence" value="ECO:0007669"/>
    <property type="project" value="InterPro"/>
</dbReference>
<keyword evidence="4 10" id="KW-0812">Transmembrane</keyword>
<keyword evidence="2" id="KW-1003">Cell membrane</keyword>
<accession>A0A6M9U051</accession>
<keyword evidence="6 10" id="KW-1133">Transmembrane helix</keyword>
<keyword evidence="3 10" id="KW-0716">Sensory transduction</keyword>
<evidence type="ECO:0000256" key="1">
    <source>
        <dbReference type="ARBA" id="ARBA00004651"/>
    </source>
</evidence>